<dbReference type="Proteomes" id="UP001562065">
    <property type="component" value="Unassembled WGS sequence"/>
</dbReference>
<evidence type="ECO:0000313" key="5">
    <source>
        <dbReference type="EMBL" id="MEY1661098.1"/>
    </source>
</evidence>
<dbReference type="InterPro" id="IPR002168">
    <property type="entry name" value="Lipase_GDXG_HIS_AS"/>
</dbReference>
<keyword evidence="2 5" id="KW-0378">Hydrolase</keyword>
<dbReference type="InterPro" id="IPR013094">
    <property type="entry name" value="AB_hydrolase_3"/>
</dbReference>
<reference evidence="5 6" key="1">
    <citation type="submission" date="2024-07" db="EMBL/GenBank/DDBJ databases">
        <authorList>
            <person name="Ren Q."/>
        </authorList>
    </citation>
    <scope>NUCLEOTIDE SEQUENCE [LARGE SCALE GENOMIC DNA]</scope>
    <source>
        <strain evidence="5 6">REN37</strain>
    </source>
</reference>
<feature type="active site" evidence="3">
    <location>
        <position position="158"/>
    </location>
</feature>
<proteinExistence type="inferred from homology"/>
<evidence type="ECO:0000259" key="4">
    <source>
        <dbReference type="Pfam" id="PF07859"/>
    </source>
</evidence>
<dbReference type="EMBL" id="JBGCUO010000001">
    <property type="protein sequence ID" value="MEY1661098.1"/>
    <property type="molecule type" value="Genomic_DNA"/>
</dbReference>
<accession>A0ABV4AF32</accession>
<dbReference type="RefSeq" id="WP_369454335.1">
    <property type="nucleotide sequence ID" value="NZ_JBGCUO010000001.1"/>
</dbReference>
<evidence type="ECO:0000256" key="1">
    <source>
        <dbReference type="ARBA" id="ARBA00010515"/>
    </source>
</evidence>
<dbReference type="InterPro" id="IPR050300">
    <property type="entry name" value="GDXG_lipolytic_enzyme"/>
</dbReference>
<feature type="domain" description="Alpha/beta hydrolase fold-3" evidence="4">
    <location>
        <begin position="84"/>
        <end position="282"/>
    </location>
</feature>
<dbReference type="Gene3D" id="3.40.50.1820">
    <property type="entry name" value="alpha/beta hydrolase"/>
    <property type="match status" value="1"/>
</dbReference>
<evidence type="ECO:0000256" key="2">
    <source>
        <dbReference type="ARBA" id="ARBA00022801"/>
    </source>
</evidence>
<dbReference type="GO" id="GO:0016787">
    <property type="term" value="F:hydrolase activity"/>
    <property type="evidence" value="ECO:0007669"/>
    <property type="project" value="UniProtKB-KW"/>
</dbReference>
<dbReference type="InterPro" id="IPR033140">
    <property type="entry name" value="Lipase_GDXG_put_SER_AS"/>
</dbReference>
<dbReference type="PANTHER" id="PTHR48081">
    <property type="entry name" value="AB HYDROLASE SUPERFAMILY PROTEIN C4A8.06C"/>
    <property type="match status" value="1"/>
</dbReference>
<name>A0ABV4AF32_9GAMM</name>
<dbReference type="PANTHER" id="PTHR48081:SF30">
    <property type="entry name" value="ACETYL-HYDROLASE LIPR-RELATED"/>
    <property type="match status" value="1"/>
</dbReference>
<evidence type="ECO:0000256" key="3">
    <source>
        <dbReference type="PROSITE-ProRule" id="PRU10038"/>
    </source>
</evidence>
<evidence type="ECO:0000313" key="6">
    <source>
        <dbReference type="Proteomes" id="UP001562065"/>
    </source>
</evidence>
<comment type="caution">
    <text evidence="5">The sequence shown here is derived from an EMBL/GenBank/DDBJ whole genome shotgun (WGS) entry which is preliminary data.</text>
</comment>
<dbReference type="SUPFAM" id="SSF53474">
    <property type="entry name" value="alpha/beta-Hydrolases"/>
    <property type="match status" value="1"/>
</dbReference>
<organism evidence="5 6">
    <name type="scientific">Isoalcanivorax beigongshangi</name>
    <dbReference type="NCBI Taxonomy" id="3238810"/>
    <lineage>
        <taxon>Bacteria</taxon>
        <taxon>Pseudomonadati</taxon>
        <taxon>Pseudomonadota</taxon>
        <taxon>Gammaproteobacteria</taxon>
        <taxon>Oceanospirillales</taxon>
        <taxon>Alcanivoracaceae</taxon>
        <taxon>Isoalcanivorax</taxon>
    </lineage>
</organism>
<dbReference type="PROSITE" id="PS01173">
    <property type="entry name" value="LIPASE_GDXG_HIS"/>
    <property type="match status" value="1"/>
</dbReference>
<protein>
    <submittedName>
        <fullName evidence="5">Alpha/beta hydrolase</fullName>
    </submittedName>
</protein>
<dbReference type="PROSITE" id="PS01174">
    <property type="entry name" value="LIPASE_GDXG_SER"/>
    <property type="match status" value="1"/>
</dbReference>
<dbReference type="Pfam" id="PF07859">
    <property type="entry name" value="Abhydrolase_3"/>
    <property type="match status" value="1"/>
</dbReference>
<keyword evidence="6" id="KW-1185">Reference proteome</keyword>
<comment type="similarity">
    <text evidence="1">Belongs to the 'GDXG' lipolytic enzyme family.</text>
</comment>
<gene>
    <name evidence="5" type="ORF">AB5I84_02925</name>
</gene>
<dbReference type="InterPro" id="IPR029058">
    <property type="entry name" value="AB_hydrolase_fold"/>
</dbReference>
<sequence>MNFLPADPRSAQRVARAALRTAMKLMVQPLFHPAVPVPMLRKGLRATALTTLPARGIEREQTQLGAVPAELHRARTGQRAERVVVYLHGGAYCVGSPATHRAITSALARDSGADVYALDYRLAPEHRYPAAVDDAVNAVLALMRDGYPADRITVAGDSAGGGLTLACALRLRDQHHVRLHGLILLSPWADLTHPNASAPVQPPEVMLNWRGLDSSAEHYAAGQRSEPEVSPLLAALHDLPQTLILVGSDEILLDDSVRLDRALADAGVVVDTFVYEHMWHVFPVHAGVLSAADDALLRMAEHVQGLHHE</sequence>